<protein>
    <recommendedName>
        <fullName evidence="3">Transmembrane protein</fullName>
    </recommendedName>
</protein>
<dbReference type="EMBL" id="CT868541">
    <property type="protein sequence ID" value="CAK85527.1"/>
    <property type="molecule type" value="Genomic_DNA"/>
</dbReference>
<dbReference type="OMA" id="ISEYYCK"/>
<proteinExistence type="predicted"/>
<dbReference type="KEGG" id="ptm:GSPATT00019244001"/>
<keyword evidence="2" id="KW-1185">Reference proteome</keyword>
<gene>
    <name evidence="1" type="ORF">GSPATT00019244001</name>
</gene>
<reference evidence="1 2" key="1">
    <citation type="journal article" date="2006" name="Nature">
        <title>Global trends of whole-genome duplications revealed by the ciliate Paramecium tetraurelia.</title>
        <authorList>
            <consortium name="Genoscope"/>
            <person name="Aury J.-M."/>
            <person name="Jaillon O."/>
            <person name="Duret L."/>
            <person name="Noel B."/>
            <person name="Jubin C."/>
            <person name="Porcel B.M."/>
            <person name="Segurens B."/>
            <person name="Daubin V."/>
            <person name="Anthouard V."/>
            <person name="Aiach N."/>
            <person name="Arnaiz O."/>
            <person name="Billaut A."/>
            <person name="Beisson J."/>
            <person name="Blanc I."/>
            <person name="Bouhouche K."/>
            <person name="Camara F."/>
            <person name="Duharcourt S."/>
            <person name="Guigo R."/>
            <person name="Gogendeau D."/>
            <person name="Katinka M."/>
            <person name="Keller A.-M."/>
            <person name="Kissmehl R."/>
            <person name="Klotz C."/>
            <person name="Koll F."/>
            <person name="Le Moue A."/>
            <person name="Lepere C."/>
            <person name="Malinsky S."/>
            <person name="Nowacki M."/>
            <person name="Nowak J.K."/>
            <person name="Plattner H."/>
            <person name="Poulain J."/>
            <person name="Ruiz F."/>
            <person name="Serrano V."/>
            <person name="Zagulski M."/>
            <person name="Dessen P."/>
            <person name="Betermier M."/>
            <person name="Weissenbach J."/>
            <person name="Scarpelli C."/>
            <person name="Schachter V."/>
            <person name="Sperling L."/>
            <person name="Meyer E."/>
            <person name="Cohen J."/>
            <person name="Wincker P."/>
        </authorList>
    </citation>
    <scope>NUCLEOTIDE SEQUENCE [LARGE SCALE GENOMIC DNA]</scope>
    <source>
        <strain evidence="1 2">Stock d4-2</strain>
    </source>
</reference>
<dbReference type="AlphaFoldDB" id="A0DR60"/>
<dbReference type="HOGENOM" id="CLU_838001_0_0_1"/>
<dbReference type="RefSeq" id="XP_001452924.1">
    <property type="nucleotide sequence ID" value="XM_001452887.1"/>
</dbReference>
<evidence type="ECO:0008006" key="3">
    <source>
        <dbReference type="Google" id="ProtNLM"/>
    </source>
</evidence>
<dbReference type="Proteomes" id="UP000000600">
    <property type="component" value="Unassembled WGS sequence"/>
</dbReference>
<organism evidence="1 2">
    <name type="scientific">Paramecium tetraurelia</name>
    <dbReference type="NCBI Taxonomy" id="5888"/>
    <lineage>
        <taxon>Eukaryota</taxon>
        <taxon>Sar</taxon>
        <taxon>Alveolata</taxon>
        <taxon>Ciliophora</taxon>
        <taxon>Intramacronucleata</taxon>
        <taxon>Oligohymenophorea</taxon>
        <taxon>Peniculida</taxon>
        <taxon>Parameciidae</taxon>
        <taxon>Paramecium</taxon>
    </lineage>
</organism>
<name>A0DR60_PARTE</name>
<dbReference type="InParanoid" id="A0DR60"/>
<evidence type="ECO:0000313" key="2">
    <source>
        <dbReference type="Proteomes" id="UP000000600"/>
    </source>
</evidence>
<sequence length="332" mass="39245">MKQFYILPFLSFLETIYSQYLFSIDSFFQTKERILALNEESTNTFGLVFGIWTKYNPLNKISSGGIIGMMDSNCFHYMNFMRESSEQLEILYYDCLYPESQSIQRILAYNTADGFQDVHKVEIDPFEYENVWYLFELLYMPSTNKLEVIMVKEDQFLLHKVLDVNIIKTENLILTVGSGLFVQNSNIESIDVGSKFSYFPGQMKLLKLSQSIVTKLDSQILGKAVYCKENSQYSLLDQDITWLDTKLFLSQNININSFTFSGWYKIKQIHKIDDQFTYQFLRISPNFENKQFSNPNLSPFQLNYKISSNNNKILQISFYYIRFYQYQNFKRV</sequence>
<evidence type="ECO:0000313" key="1">
    <source>
        <dbReference type="EMBL" id="CAK85527.1"/>
    </source>
</evidence>
<dbReference type="GeneID" id="5038721"/>
<accession>A0DR60</accession>